<dbReference type="PANTHER" id="PTHR48095:SF2">
    <property type="entry name" value="BIOTIN CARBOXYLASE, CHLOROPLASTIC"/>
    <property type="match status" value="1"/>
</dbReference>
<dbReference type="SUPFAM" id="SSF51246">
    <property type="entry name" value="Rudiment single hybrid motif"/>
    <property type="match status" value="1"/>
</dbReference>
<evidence type="ECO:0000256" key="2">
    <source>
        <dbReference type="ARBA" id="ARBA00004956"/>
    </source>
</evidence>
<evidence type="ECO:0000256" key="10">
    <source>
        <dbReference type="ARBA" id="ARBA00022842"/>
    </source>
</evidence>
<keyword evidence="10" id="KW-0460">Magnesium</keyword>
<dbReference type="PATRIC" id="fig|445709.3.peg.1284"/>
<evidence type="ECO:0000256" key="14">
    <source>
        <dbReference type="PROSITE-ProRule" id="PRU00409"/>
    </source>
</evidence>
<gene>
    <name evidence="18" type="ORF">ABW99_05970</name>
</gene>
<comment type="subunit">
    <text evidence="3 15">Acetyl-CoA carboxylase is a heterohexamer of biotin carboxyl carrier protein, biotin carboxylase and the two subunits of carboxyl transferase in a 2:2 complex.</text>
</comment>
<dbReference type="SUPFAM" id="SSF52440">
    <property type="entry name" value="PreATP-grasp domain"/>
    <property type="match status" value="1"/>
</dbReference>
<evidence type="ECO:0000256" key="11">
    <source>
        <dbReference type="ARBA" id="ARBA00023267"/>
    </source>
</evidence>
<dbReference type="InterPro" id="IPR016185">
    <property type="entry name" value="PreATP-grasp_dom_sf"/>
</dbReference>
<dbReference type="InterPro" id="IPR051602">
    <property type="entry name" value="ACC_Biotin_Carboxylase"/>
</dbReference>
<keyword evidence="15" id="KW-0276">Fatty acid metabolism</keyword>
<dbReference type="Gene3D" id="3.30.470.20">
    <property type="entry name" value="ATP-grasp fold, B domain"/>
    <property type="match status" value="1"/>
</dbReference>
<evidence type="ECO:0000259" key="17">
    <source>
        <dbReference type="PROSITE" id="PS50979"/>
    </source>
</evidence>
<dbReference type="PANTHER" id="PTHR48095">
    <property type="entry name" value="PYRUVATE CARBOXYLASE SUBUNIT A"/>
    <property type="match status" value="1"/>
</dbReference>
<feature type="domain" description="Biotin carboxylation" evidence="17">
    <location>
        <begin position="4"/>
        <end position="449"/>
    </location>
</feature>
<keyword evidence="15" id="KW-0443">Lipid metabolism</keyword>
<dbReference type="PROSITE" id="PS00867">
    <property type="entry name" value="CPSASE_2"/>
    <property type="match status" value="1"/>
</dbReference>
<dbReference type="InterPro" id="IPR005482">
    <property type="entry name" value="Biotin_COase_C"/>
</dbReference>
<dbReference type="EMBL" id="CP011568">
    <property type="protein sequence ID" value="AKJ67827.1"/>
    <property type="molecule type" value="Genomic_DNA"/>
</dbReference>
<dbReference type="InterPro" id="IPR011054">
    <property type="entry name" value="Rudment_hybrid_motif"/>
</dbReference>
<protein>
    <recommendedName>
        <fullName evidence="5 15">Biotin carboxylase</fullName>
        <ecNumber evidence="4 15">6.3.4.14</ecNumber>
    </recommendedName>
    <alternativeName>
        <fullName evidence="12 15">Acetyl-coenzyme A carboxylase biotin carboxylase subunit A</fullName>
    </alternativeName>
</protein>
<dbReference type="Pfam" id="PF02786">
    <property type="entry name" value="CPSase_L_D2"/>
    <property type="match status" value="1"/>
</dbReference>
<dbReference type="EC" id="6.3.4.14" evidence="4 15"/>
<dbReference type="PROSITE" id="PS50975">
    <property type="entry name" value="ATP_GRASP"/>
    <property type="match status" value="1"/>
</dbReference>
<dbReference type="SMART" id="SM00878">
    <property type="entry name" value="Biotin_carb_C"/>
    <property type="match status" value="1"/>
</dbReference>
<keyword evidence="15" id="KW-0444">Lipid biosynthesis</keyword>
<proteinExistence type="predicted"/>
<evidence type="ECO:0000256" key="12">
    <source>
        <dbReference type="ARBA" id="ARBA00033786"/>
    </source>
</evidence>
<evidence type="ECO:0000256" key="13">
    <source>
        <dbReference type="ARBA" id="ARBA00048600"/>
    </source>
</evidence>
<evidence type="ECO:0000256" key="4">
    <source>
        <dbReference type="ARBA" id="ARBA00013263"/>
    </source>
</evidence>
<dbReference type="PROSITE" id="PS00866">
    <property type="entry name" value="CPSASE_1"/>
    <property type="match status" value="1"/>
</dbReference>
<dbReference type="InterPro" id="IPR011764">
    <property type="entry name" value="Biotin_carboxylation_dom"/>
</dbReference>
<evidence type="ECO:0000256" key="5">
    <source>
        <dbReference type="ARBA" id="ARBA00017242"/>
    </source>
</evidence>
<dbReference type="UniPathway" id="UPA00655">
    <property type="reaction ID" value="UER00711"/>
</dbReference>
<dbReference type="STRING" id="445709.ABW99_05970"/>
<dbReference type="AlphaFoldDB" id="A0A0G3ER48"/>
<evidence type="ECO:0000259" key="16">
    <source>
        <dbReference type="PROSITE" id="PS50975"/>
    </source>
</evidence>
<evidence type="ECO:0000256" key="3">
    <source>
        <dbReference type="ARBA" id="ARBA00011750"/>
    </source>
</evidence>
<evidence type="ECO:0000256" key="1">
    <source>
        <dbReference type="ARBA" id="ARBA00003761"/>
    </source>
</evidence>
<dbReference type="Pfam" id="PF00289">
    <property type="entry name" value="Biotin_carb_N"/>
    <property type="match status" value="1"/>
</dbReference>
<evidence type="ECO:0000256" key="6">
    <source>
        <dbReference type="ARBA" id="ARBA00022598"/>
    </source>
</evidence>
<organism evidence="18 19">
    <name type="scientific">Pandoraea thiooxydans</name>
    <dbReference type="NCBI Taxonomy" id="445709"/>
    <lineage>
        <taxon>Bacteria</taxon>
        <taxon>Pseudomonadati</taxon>
        <taxon>Pseudomonadota</taxon>
        <taxon>Betaproteobacteria</taxon>
        <taxon>Burkholderiales</taxon>
        <taxon>Burkholderiaceae</taxon>
        <taxon>Pandoraea</taxon>
    </lineage>
</organism>
<dbReference type="OrthoDB" id="9803706at2"/>
<dbReference type="GO" id="GO:0046872">
    <property type="term" value="F:metal ion binding"/>
    <property type="evidence" value="ECO:0007669"/>
    <property type="project" value="UniProtKB-KW"/>
</dbReference>
<evidence type="ECO:0000256" key="15">
    <source>
        <dbReference type="RuleBase" id="RU365063"/>
    </source>
</evidence>
<evidence type="ECO:0000313" key="19">
    <source>
        <dbReference type="Proteomes" id="UP000036700"/>
    </source>
</evidence>
<comment type="catalytic activity">
    <reaction evidence="13 15">
        <text>N(6)-biotinyl-L-lysyl-[protein] + hydrogencarbonate + ATP = N(6)-carboxybiotinyl-L-lysyl-[protein] + ADP + phosphate + H(+)</text>
        <dbReference type="Rhea" id="RHEA:13501"/>
        <dbReference type="Rhea" id="RHEA-COMP:10505"/>
        <dbReference type="Rhea" id="RHEA-COMP:10506"/>
        <dbReference type="ChEBI" id="CHEBI:15378"/>
        <dbReference type="ChEBI" id="CHEBI:17544"/>
        <dbReference type="ChEBI" id="CHEBI:30616"/>
        <dbReference type="ChEBI" id="CHEBI:43474"/>
        <dbReference type="ChEBI" id="CHEBI:83144"/>
        <dbReference type="ChEBI" id="CHEBI:83145"/>
        <dbReference type="ChEBI" id="CHEBI:456216"/>
        <dbReference type="EC" id="6.3.4.14"/>
    </reaction>
</comment>
<keyword evidence="11 15" id="KW-0092">Biotin</keyword>
<sequence>MAKPFKRVLVANRGEIAVRILRACRELGLETVQIYSEADSDSLAVRLADRAVCIGPPRSSQSYLNAEFIVSAALMHGADAIHPGYGFLSENAHFARLCEKEEITFIGPSADVISLMGDKAMARRMADEAGVPTTPGSAGTVSGVAEAREVAARLGYPVILKAAAGGGGRGMRIVHAEKDIEAEYLNAAREAKAAFNDDAIYVEKYLTRIRHIEIQILSDGQRVLHLGERDCSIQRRNQKLLEESPSPVLDDAVRARIGEAAVRLCRHVGYTSAGTIECILDPTSGEFYFMEMNTRVQVEHPVSELVTGIDIVKAQIGIAQGQPLAIEQSEIRLQGHAIECRINAEDPDNGFAPCPGAIAHFHMPGGPGIRVDSHLYSGYRVPPYYDSLLAKVVAWGHSREEALARMRRALWEMRVDGVKTTLPFHQKLLRDARFQQGDVHTKFVEENMLEAL</sequence>
<dbReference type="Pfam" id="PF02785">
    <property type="entry name" value="Biotin_carb_C"/>
    <property type="match status" value="1"/>
</dbReference>
<dbReference type="GO" id="GO:0005524">
    <property type="term" value="F:ATP binding"/>
    <property type="evidence" value="ECO:0007669"/>
    <property type="project" value="UniProtKB-UniRule"/>
</dbReference>
<dbReference type="NCBIfam" id="TIGR00514">
    <property type="entry name" value="accC"/>
    <property type="match status" value="1"/>
</dbReference>
<keyword evidence="8 14" id="KW-0547">Nucleotide-binding</keyword>
<dbReference type="Proteomes" id="UP000036700">
    <property type="component" value="Chromosome"/>
</dbReference>
<dbReference type="FunFam" id="3.30.1490.20:FF:000003">
    <property type="entry name" value="acetyl-CoA carboxylase isoform X1"/>
    <property type="match status" value="1"/>
</dbReference>
<name>A0A0G3ER48_9BURK</name>
<dbReference type="InterPro" id="IPR005481">
    <property type="entry name" value="BC-like_N"/>
</dbReference>
<keyword evidence="9 14" id="KW-0067">ATP-binding</keyword>
<dbReference type="GO" id="GO:0004075">
    <property type="term" value="F:biotin carboxylase activity"/>
    <property type="evidence" value="ECO:0007669"/>
    <property type="project" value="UniProtKB-EC"/>
</dbReference>
<dbReference type="SUPFAM" id="SSF56059">
    <property type="entry name" value="Glutathione synthetase ATP-binding domain-like"/>
    <property type="match status" value="1"/>
</dbReference>
<dbReference type="NCBIfam" id="NF006367">
    <property type="entry name" value="PRK08591.1"/>
    <property type="match status" value="1"/>
</dbReference>
<keyword evidence="7" id="KW-0479">Metal-binding</keyword>
<comment type="pathway">
    <text evidence="2 15">Lipid metabolism; malonyl-CoA biosynthesis; malonyl-CoA from acetyl-CoA: step 1/1.</text>
</comment>
<comment type="function">
    <text evidence="1 15">This protein is a component of the acetyl coenzyme A carboxylase complex; first, biotin carboxylase catalyzes the carboxylation of the carrier protein and then the transcarboxylase transfers the carboxyl group to form malonyl-CoA.</text>
</comment>
<reference evidence="19" key="1">
    <citation type="submission" date="2015-06" db="EMBL/GenBank/DDBJ databases">
        <authorList>
            <person name="Lim Y.L."/>
            <person name="Ee R."/>
            <person name="Yong D."/>
            <person name="How K.Y."/>
            <person name="Yin W.F."/>
            <person name="Chan K.G."/>
        </authorList>
    </citation>
    <scope>NUCLEOTIDE SEQUENCE [LARGE SCALE GENOMIC DNA]</scope>
    <source>
        <strain evidence="19">DSM 25325</strain>
    </source>
</reference>
<dbReference type="PROSITE" id="PS50979">
    <property type="entry name" value="BC"/>
    <property type="match status" value="1"/>
</dbReference>
<feature type="domain" description="ATP-grasp" evidence="16">
    <location>
        <begin position="123"/>
        <end position="320"/>
    </location>
</feature>
<dbReference type="RefSeq" id="WP_047213592.1">
    <property type="nucleotide sequence ID" value="NZ_CP011568.3"/>
</dbReference>
<evidence type="ECO:0000256" key="8">
    <source>
        <dbReference type="ARBA" id="ARBA00022741"/>
    </source>
</evidence>
<dbReference type="GO" id="GO:2001295">
    <property type="term" value="P:malonyl-CoA biosynthetic process"/>
    <property type="evidence" value="ECO:0007669"/>
    <property type="project" value="UniProtKB-UniPathway"/>
</dbReference>
<dbReference type="InterPro" id="IPR005479">
    <property type="entry name" value="CPAse_ATP-bd"/>
</dbReference>
<keyword evidence="15" id="KW-0275">Fatty acid biosynthesis</keyword>
<evidence type="ECO:0000313" key="18">
    <source>
        <dbReference type="EMBL" id="AKJ67827.1"/>
    </source>
</evidence>
<dbReference type="FunFam" id="3.40.50.20:FF:000010">
    <property type="entry name" value="Propionyl-CoA carboxylase subunit alpha"/>
    <property type="match status" value="1"/>
</dbReference>
<evidence type="ECO:0000256" key="7">
    <source>
        <dbReference type="ARBA" id="ARBA00022723"/>
    </source>
</evidence>
<keyword evidence="6 15" id="KW-0436">Ligase</keyword>
<dbReference type="KEGG" id="ptx:ABW99_05970"/>
<dbReference type="InterPro" id="IPR004549">
    <property type="entry name" value="Acetyl_CoA_COase_biotin_COase"/>
</dbReference>
<accession>A0A0G3ER48</accession>
<evidence type="ECO:0000256" key="9">
    <source>
        <dbReference type="ARBA" id="ARBA00022840"/>
    </source>
</evidence>
<dbReference type="InterPro" id="IPR011761">
    <property type="entry name" value="ATP-grasp"/>
</dbReference>
<keyword evidence="19" id="KW-1185">Reference proteome</keyword>
<dbReference type="GO" id="GO:0006633">
    <property type="term" value="P:fatty acid biosynthetic process"/>
    <property type="evidence" value="ECO:0007669"/>
    <property type="project" value="UniProtKB-KW"/>
</dbReference>